<comment type="caution">
    <text evidence="3">The sequence shown here is derived from an EMBL/GenBank/DDBJ whole genome shotgun (WGS) entry which is preliminary data.</text>
</comment>
<dbReference type="InterPro" id="IPR025103">
    <property type="entry name" value="DUF4011"/>
</dbReference>
<dbReference type="InterPro" id="IPR049468">
    <property type="entry name" value="Restrct_endonuc-II-like_dom"/>
</dbReference>
<accession>A0A840ADP4</accession>
<organism evidence="3 4">
    <name type="scientific">Roseococcus suduntuyensis</name>
    <dbReference type="NCBI Taxonomy" id="455361"/>
    <lineage>
        <taxon>Bacteria</taxon>
        <taxon>Pseudomonadati</taxon>
        <taxon>Pseudomonadota</taxon>
        <taxon>Alphaproteobacteria</taxon>
        <taxon>Acetobacterales</taxon>
        <taxon>Roseomonadaceae</taxon>
        <taxon>Roseococcus</taxon>
    </lineage>
</organism>
<evidence type="ECO:0000313" key="3">
    <source>
        <dbReference type="EMBL" id="MBB3898334.1"/>
    </source>
</evidence>
<dbReference type="FunFam" id="3.40.50.300:FF:002063">
    <property type="entry name" value="DNA helicase related protein"/>
    <property type="match status" value="1"/>
</dbReference>
<reference evidence="3 4" key="1">
    <citation type="submission" date="2020-08" db="EMBL/GenBank/DDBJ databases">
        <title>Genomic Encyclopedia of Type Strains, Phase IV (KMG-IV): sequencing the most valuable type-strain genomes for metagenomic binning, comparative biology and taxonomic classification.</title>
        <authorList>
            <person name="Goeker M."/>
        </authorList>
    </citation>
    <scope>NUCLEOTIDE SEQUENCE [LARGE SCALE GENOMIC DNA]</scope>
    <source>
        <strain evidence="3 4">DSM 19979</strain>
    </source>
</reference>
<dbReference type="Pfam" id="PF13087">
    <property type="entry name" value="AAA_12"/>
    <property type="match status" value="1"/>
</dbReference>
<evidence type="ECO:0000313" key="4">
    <source>
        <dbReference type="Proteomes" id="UP000553193"/>
    </source>
</evidence>
<dbReference type="PANTHER" id="PTHR10887">
    <property type="entry name" value="DNA2/NAM7 HELICASE FAMILY"/>
    <property type="match status" value="1"/>
</dbReference>
<dbReference type="Pfam" id="PF13195">
    <property type="entry name" value="DUF4011"/>
    <property type="match status" value="1"/>
</dbReference>
<dbReference type="SUPFAM" id="SSF52540">
    <property type="entry name" value="P-loop containing nucleoside triphosphate hydrolases"/>
    <property type="match status" value="1"/>
</dbReference>
<name>A0A840ADP4_9PROT</name>
<feature type="domain" description="DNA2/NAM7 helicase-like C-terminal" evidence="1">
    <location>
        <begin position="936"/>
        <end position="1116"/>
    </location>
</feature>
<dbReference type="EMBL" id="JACIDJ010000002">
    <property type="protein sequence ID" value="MBB3898334.1"/>
    <property type="molecule type" value="Genomic_DNA"/>
</dbReference>
<dbReference type="RefSeq" id="WP_184383404.1">
    <property type="nucleotide sequence ID" value="NZ_JACIDJ010000002.1"/>
</dbReference>
<evidence type="ECO:0000259" key="2">
    <source>
        <dbReference type="Pfam" id="PF18741"/>
    </source>
</evidence>
<dbReference type="PANTHER" id="PTHR10887:SF530">
    <property type="entry name" value="SUPERFAMILY I DNA HELICASES"/>
    <property type="match status" value="1"/>
</dbReference>
<keyword evidence="4" id="KW-1185">Reference proteome</keyword>
<evidence type="ECO:0000259" key="1">
    <source>
        <dbReference type="Pfam" id="PF13087"/>
    </source>
</evidence>
<dbReference type="Proteomes" id="UP000553193">
    <property type="component" value="Unassembled WGS sequence"/>
</dbReference>
<dbReference type="Pfam" id="PF18741">
    <property type="entry name" value="MTES_1575"/>
    <property type="match status" value="1"/>
</dbReference>
<dbReference type="InterPro" id="IPR045055">
    <property type="entry name" value="DNA2/NAM7-like"/>
</dbReference>
<gene>
    <name evidence="3" type="ORF">GGQ83_001771</name>
</gene>
<proteinExistence type="predicted"/>
<evidence type="ECO:0008006" key="5">
    <source>
        <dbReference type="Google" id="ProtNLM"/>
    </source>
</evidence>
<dbReference type="InterPro" id="IPR041679">
    <property type="entry name" value="DNA2/NAM7-like_C"/>
</dbReference>
<protein>
    <recommendedName>
        <fullName evidence="5">AAA domain-containing protein</fullName>
    </recommendedName>
</protein>
<feature type="domain" description="Restriction endonuclease type II-like" evidence="2">
    <location>
        <begin position="1166"/>
        <end position="1254"/>
    </location>
</feature>
<sequence length="1439" mass="153039">MTLAATLQDARRALLDLSTRNRLLALPATSRARGVLRIEGERAAFVVERLAAGRAFGFEATEASQARGRRKSEGVRAASASATEAEWQADDHLRVAAPPEDLARRLRDILTDARTTREESGVPSLFLAVGGLHWRDPGTPATPRLAPLALIPATLEREGATSRFRLRANPEEVVENLSLREKLAAEFQITLPEFSEYDPEAWAAAVATAATGREGWSVEADAMALGLFAFTKFLMWRDLDPEIHPGLLTHPLMRRLLDPVPPPPEPVPFADDADVDAEIPVEKLDHVQEMDGSQALAAEAVRRGHSLVVQGPPGTGKSQTIVNILAQAVLDGRSVLFVAEKAAALEVVKRRMDSMGLGAAVLELHSGKPSKRAVLDELRATLALPPVPPCAREEAIQRLGELRGRLNRHAASMRAPVGQSGLTVQEVIARLAALRARGATPPGFTLDASGWQAARITALRGVVAELAARLSGARSPWRGVRPEFDSLAAERLLGDLPRLLRAFAACPGGVAEARAAVEAEALRAQAPMPLETLPAARARLADLQLLDAAGRDPRFLSGALGATGLEAARALLAQPAGLLGFLNSARREARALLAAALRDPEDGVALEALLAAQAAALRLRHGPESAGLAAAALAREIGWVEGHAQRLRLPGPTPAQRAALEEWEGLHAATGLDAPPSFAALAETLALWAAEPEGLAAWQGWARAVAAAPELAALAAALEGGSLAPEAAGDAFEFALLESLRGVALRQHPALAGFDGEGADRLVEGFRHADAARVRLARHEAASVHAARVAELRQGAHPAALAFLRGEFERKRGHAPVRVLLARAAPLIRQAKPILMMSPLSVAQFLGNPHHATLPGFPEFDLLVMDEASQIEPVDALGAIARARQVVVVGDDRQMPPTRFFQRMTEDDAEAPLDEDAALAARDVESILGLANARGVPRMMLRWHYRSRHESLIATSNAEFYENRLLVLPSPRPRSAALGLSLVRVEGRFVASGNAAEAEAVAQAVMRHARETPGDTLGVAAFSVTQRDAIMDAVEKLRRESPETEAFFNAHPDEPFFIKNLENVQGDERDAILISVGYGRDANGRLAMRFGPLSNDGGERRLNVLITRAKKRCIVFSGIGAEEVDTERAKGRGVAALKTFLGFAANGGVREVVSGEASPIAALIGQVMAEAGQEAVPRVGLSGLFLDVAGRGPEGFELGVELDAADWAGLRCARDRDRGRQMALGMMGWRLARAWSLDWLNQPEAARARMRAALGLEAPAAAAPVAPVGAAPADVVLAEPYREAVLERAPANRAELTDLVVAILRIEAPLHRDALLERARLLLGDGFDARETAAALREAELLHGARESGGFYVLEDTPPATPRDRRAAGAHLRRAAMIPPAEIEAASRLLLELQPRATEAELAAGVARMLGLEAAASTALLARIALLSASGKLVAGSGA</sequence>
<dbReference type="InterPro" id="IPR027417">
    <property type="entry name" value="P-loop_NTPase"/>
</dbReference>
<dbReference type="Gene3D" id="3.40.50.300">
    <property type="entry name" value="P-loop containing nucleotide triphosphate hydrolases"/>
    <property type="match status" value="3"/>
</dbReference>